<dbReference type="InterPro" id="IPR010979">
    <property type="entry name" value="Ribosomal_uS13-like_H2TH"/>
</dbReference>
<dbReference type="GO" id="GO:0006284">
    <property type="term" value="P:base-excision repair"/>
    <property type="evidence" value="ECO:0007669"/>
    <property type="project" value="InterPro"/>
</dbReference>
<keyword evidence="19" id="KW-1185">Reference proteome</keyword>
<evidence type="ECO:0000256" key="1">
    <source>
        <dbReference type="ARBA" id="ARBA00001947"/>
    </source>
</evidence>
<dbReference type="InterPro" id="IPR000214">
    <property type="entry name" value="Znf_DNA_glyclase/AP_lyase"/>
</dbReference>
<dbReference type="GO" id="GO:0140078">
    <property type="term" value="F:class I DNA-(apurinic or apyrimidinic site) endonuclease activity"/>
    <property type="evidence" value="ECO:0007669"/>
    <property type="project" value="UniProtKB-EC"/>
</dbReference>
<comment type="similarity">
    <text evidence="2">Belongs to the FPG family.</text>
</comment>
<dbReference type="SMART" id="SM00898">
    <property type="entry name" value="Fapy_DNA_glyco"/>
    <property type="match status" value="1"/>
</dbReference>
<evidence type="ECO:0000256" key="9">
    <source>
        <dbReference type="ARBA" id="ARBA00023125"/>
    </source>
</evidence>
<keyword evidence="6 15" id="KW-0863">Zinc-finger</keyword>
<dbReference type="CDD" id="cd08970">
    <property type="entry name" value="AcNei1_N"/>
    <property type="match status" value="1"/>
</dbReference>
<dbReference type="PANTHER" id="PTHR42697:SF3">
    <property type="entry name" value="ENDONUCLEASE 8 1"/>
    <property type="match status" value="1"/>
</dbReference>
<dbReference type="InterPro" id="IPR010663">
    <property type="entry name" value="Znf_FPG/IleRS"/>
</dbReference>
<accession>A0A542DZB6</accession>
<dbReference type="SUPFAM" id="SSF46946">
    <property type="entry name" value="S13-like H2TH domain"/>
    <property type="match status" value="1"/>
</dbReference>
<dbReference type="Gene3D" id="1.10.8.50">
    <property type="match status" value="1"/>
</dbReference>
<dbReference type="InterPro" id="IPR015886">
    <property type="entry name" value="H2TH_FPG"/>
</dbReference>
<keyword evidence="11" id="KW-0456">Lyase</keyword>
<dbReference type="PROSITE" id="PS51068">
    <property type="entry name" value="FPG_CAT"/>
    <property type="match status" value="1"/>
</dbReference>
<evidence type="ECO:0000259" key="16">
    <source>
        <dbReference type="PROSITE" id="PS51066"/>
    </source>
</evidence>
<evidence type="ECO:0000256" key="3">
    <source>
        <dbReference type="ARBA" id="ARBA00012720"/>
    </source>
</evidence>
<keyword evidence="13" id="KW-0326">Glycosidase</keyword>
<feature type="domain" description="Formamidopyrimidine-DNA glycosylase catalytic" evidence="17">
    <location>
        <begin position="2"/>
        <end position="102"/>
    </location>
</feature>
<evidence type="ECO:0000256" key="10">
    <source>
        <dbReference type="ARBA" id="ARBA00023204"/>
    </source>
</evidence>
<dbReference type="GO" id="GO:0008534">
    <property type="term" value="F:oxidized purine nucleobase lesion DNA N-glycosylase activity"/>
    <property type="evidence" value="ECO:0007669"/>
    <property type="project" value="UniProtKB-ARBA"/>
</dbReference>
<dbReference type="SUPFAM" id="SSF57716">
    <property type="entry name" value="Glucocorticoid receptor-like (DNA-binding domain)"/>
    <property type="match status" value="1"/>
</dbReference>
<evidence type="ECO:0000313" key="18">
    <source>
        <dbReference type="EMBL" id="TQJ08438.1"/>
    </source>
</evidence>
<keyword evidence="12" id="KW-0511">Multifunctional enzyme</keyword>
<dbReference type="Proteomes" id="UP000317893">
    <property type="component" value="Unassembled WGS sequence"/>
</dbReference>
<dbReference type="GO" id="GO:0008270">
    <property type="term" value="F:zinc ion binding"/>
    <property type="evidence" value="ECO:0007669"/>
    <property type="project" value="UniProtKB-KW"/>
</dbReference>
<evidence type="ECO:0000256" key="7">
    <source>
        <dbReference type="ARBA" id="ARBA00022801"/>
    </source>
</evidence>
<evidence type="ECO:0000256" key="8">
    <source>
        <dbReference type="ARBA" id="ARBA00022833"/>
    </source>
</evidence>
<dbReference type="Pfam" id="PF06831">
    <property type="entry name" value="H2TH"/>
    <property type="match status" value="1"/>
</dbReference>
<dbReference type="GO" id="GO:0006979">
    <property type="term" value="P:response to oxidative stress"/>
    <property type="evidence" value="ECO:0007669"/>
    <property type="project" value="UniProtKB-ARBA"/>
</dbReference>
<dbReference type="RefSeq" id="WP_141847954.1">
    <property type="nucleotide sequence ID" value="NZ_BAAAPR010000004.1"/>
</dbReference>
<keyword evidence="10" id="KW-0234">DNA repair</keyword>
<evidence type="ECO:0000256" key="6">
    <source>
        <dbReference type="ARBA" id="ARBA00022771"/>
    </source>
</evidence>
<dbReference type="EMBL" id="VFMN01000001">
    <property type="protein sequence ID" value="TQJ08438.1"/>
    <property type="molecule type" value="Genomic_DNA"/>
</dbReference>
<reference evidence="18 19" key="1">
    <citation type="submission" date="2019-06" db="EMBL/GenBank/DDBJ databases">
        <title>Sequencing the genomes of 1000 actinobacteria strains.</title>
        <authorList>
            <person name="Klenk H.-P."/>
        </authorList>
    </citation>
    <scope>NUCLEOTIDE SEQUENCE [LARGE SCALE GENOMIC DNA]</scope>
    <source>
        <strain evidence="18 19">DSM 18607</strain>
    </source>
</reference>
<keyword evidence="18" id="KW-0540">Nuclease</keyword>
<comment type="cofactor">
    <cofactor evidence="1">
        <name>Zn(2+)</name>
        <dbReference type="ChEBI" id="CHEBI:29105"/>
    </cofactor>
</comment>
<evidence type="ECO:0000256" key="13">
    <source>
        <dbReference type="ARBA" id="ARBA00023295"/>
    </source>
</evidence>
<evidence type="ECO:0000256" key="14">
    <source>
        <dbReference type="ARBA" id="ARBA00044632"/>
    </source>
</evidence>
<dbReference type="SMART" id="SM01232">
    <property type="entry name" value="H2TH"/>
    <property type="match status" value="1"/>
</dbReference>
<evidence type="ECO:0000256" key="15">
    <source>
        <dbReference type="PROSITE-ProRule" id="PRU00391"/>
    </source>
</evidence>
<dbReference type="InterPro" id="IPR012319">
    <property type="entry name" value="FPG_cat"/>
</dbReference>
<evidence type="ECO:0000256" key="4">
    <source>
        <dbReference type="ARBA" id="ARBA00022723"/>
    </source>
</evidence>
<dbReference type="OrthoDB" id="9800855at2"/>
<comment type="catalytic activity">
    <reaction evidence="14">
        <text>2'-deoxyribonucleotide-(2'-deoxyribose 5'-phosphate)-2'-deoxyribonucleotide-DNA = a 3'-end 2'-deoxyribonucleotide-(2,3-dehydro-2,3-deoxyribose 5'-phosphate)-DNA + a 5'-end 5'-phospho-2'-deoxyribonucleoside-DNA + H(+)</text>
        <dbReference type="Rhea" id="RHEA:66592"/>
        <dbReference type="Rhea" id="RHEA-COMP:13180"/>
        <dbReference type="Rhea" id="RHEA-COMP:16897"/>
        <dbReference type="Rhea" id="RHEA-COMP:17067"/>
        <dbReference type="ChEBI" id="CHEBI:15378"/>
        <dbReference type="ChEBI" id="CHEBI:136412"/>
        <dbReference type="ChEBI" id="CHEBI:157695"/>
        <dbReference type="ChEBI" id="CHEBI:167181"/>
        <dbReference type="EC" id="4.2.99.18"/>
    </reaction>
</comment>
<dbReference type="GO" id="GO:0003684">
    <property type="term" value="F:damaged DNA binding"/>
    <property type="evidence" value="ECO:0007669"/>
    <property type="project" value="InterPro"/>
</dbReference>
<dbReference type="InterPro" id="IPR035937">
    <property type="entry name" value="FPG_N"/>
</dbReference>
<dbReference type="PANTHER" id="PTHR42697">
    <property type="entry name" value="ENDONUCLEASE 8"/>
    <property type="match status" value="1"/>
</dbReference>
<dbReference type="Pfam" id="PF06827">
    <property type="entry name" value="zf-FPG_IleRS"/>
    <property type="match status" value="1"/>
</dbReference>
<gene>
    <name evidence="18" type="ORF">FB458_1526</name>
</gene>
<dbReference type="InterPro" id="IPR015887">
    <property type="entry name" value="DNA_glyclase_Znf_dom_DNA_BS"/>
</dbReference>
<keyword evidence="9" id="KW-0238">DNA-binding</keyword>
<evidence type="ECO:0000313" key="19">
    <source>
        <dbReference type="Proteomes" id="UP000317893"/>
    </source>
</evidence>
<evidence type="ECO:0000256" key="5">
    <source>
        <dbReference type="ARBA" id="ARBA00022763"/>
    </source>
</evidence>
<dbReference type="Pfam" id="PF01149">
    <property type="entry name" value="Fapy_DNA_glyco"/>
    <property type="match status" value="1"/>
</dbReference>
<keyword evidence="8" id="KW-0862">Zinc</keyword>
<feature type="domain" description="FPG-type" evidence="16">
    <location>
        <begin position="240"/>
        <end position="274"/>
    </location>
</feature>
<organism evidence="18 19">
    <name type="scientific">Lapillicoccus jejuensis</name>
    <dbReference type="NCBI Taxonomy" id="402171"/>
    <lineage>
        <taxon>Bacteria</taxon>
        <taxon>Bacillati</taxon>
        <taxon>Actinomycetota</taxon>
        <taxon>Actinomycetes</taxon>
        <taxon>Micrococcales</taxon>
        <taxon>Intrasporangiaceae</taxon>
        <taxon>Lapillicoccus</taxon>
    </lineage>
</organism>
<keyword evidence="5" id="KW-0227">DNA damage</keyword>
<name>A0A542DZB6_9MICO</name>
<evidence type="ECO:0000256" key="11">
    <source>
        <dbReference type="ARBA" id="ARBA00023239"/>
    </source>
</evidence>
<proteinExistence type="inferred from homology"/>
<keyword evidence="7" id="KW-0378">Hydrolase</keyword>
<evidence type="ECO:0000259" key="17">
    <source>
        <dbReference type="PROSITE" id="PS51068"/>
    </source>
</evidence>
<keyword evidence="18" id="KW-0255">Endonuclease</keyword>
<protein>
    <recommendedName>
        <fullName evidence="3">DNA-(apurinic or apyrimidinic site) lyase</fullName>
        <ecNumber evidence="3">4.2.99.18</ecNumber>
    </recommendedName>
</protein>
<dbReference type="PROSITE" id="PS51066">
    <property type="entry name" value="ZF_FPG_2"/>
    <property type="match status" value="1"/>
</dbReference>
<dbReference type="PROSITE" id="PS01242">
    <property type="entry name" value="ZF_FPG_1"/>
    <property type="match status" value="1"/>
</dbReference>
<comment type="caution">
    <text evidence="18">The sequence shown here is derived from an EMBL/GenBank/DDBJ whole genome shotgun (WGS) entry which is preliminary data.</text>
</comment>
<dbReference type="AlphaFoldDB" id="A0A542DZB6"/>
<dbReference type="SUPFAM" id="SSF81624">
    <property type="entry name" value="N-terminal domain of MutM-like DNA repair proteins"/>
    <property type="match status" value="1"/>
</dbReference>
<evidence type="ECO:0000256" key="2">
    <source>
        <dbReference type="ARBA" id="ARBA00009409"/>
    </source>
</evidence>
<evidence type="ECO:0000256" key="12">
    <source>
        <dbReference type="ARBA" id="ARBA00023268"/>
    </source>
</evidence>
<keyword evidence="4" id="KW-0479">Metal-binding</keyword>
<sequence length="280" mass="31039">MPEGHTVHRLARSMTRWFGGHEVASSSPQGRFTAGADRLDGLVLRRGEAWGKHLLVRFDDLEERVHVHLGLYGKVGYRTREAGDPVPEPVGQVRWRLVSESGLADLRGPTACELLAPEAVAALLDRLGPDPLRADAEPERAWERIHRSRSAVATLLMDQSIVAGIGNVYRAEILFRHGVDPALPGKALDKETWDAMWADLVALMAIGVRRGRIETLRDEDKPAGAARRAPGERRRDSRYYVYRRDGLACRLCGTTVRTRELAGRNLFWCPGCQPEGAVAA</sequence>
<dbReference type="FunFam" id="1.10.8.50:FF:000003">
    <property type="entry name" value="Formamidopyrimidine-DNA glycosylase"/>
    <property type="match status" value="1"/>
</dbReference>
<dbReference type="GO" id="GO:0003690">
    <property type="term" value="F:double-stranded DNA binding"/>
    <property type="evidence" value="ECO:0007669"/>
    <property type="project" value="UniProtKB-ARBA"/>
</dbReference>
<dbReference type="GO" id="GO:0000703">
    <property type="term" value="F:oxidized pyrimidine nucleobase lesion DNA N-glycosylase activity"/>
    <property type="evidence" value="ECO:0007669"/>
    <property type="project" value="TreeGrafter"/>
</dbReference>
<dbReference type="Gene3D" id="3.20.190.10">
    <property type="entry name" value="MutM-like, N-terminal"/>
    <property type="match status" value="1"/>
</dbReference>
<dbReference type="EC" id="4.2.99.18" evidence="3"/>